<evidence type="ECO:0000256" key="2">
    <source>
        <dbReference type="ARBA" id="ARBA00022692"/>
    </source>
</evidence>
<organism evidence="8 9">
    <name type="scientific">Shewanella baltica (strain OS195)</name>
    <dbReference type="NCBI Taxonomy" id="399599"/>
    <lineage>
        <taxon>Bacteria</taxon>
        <taxon>Pseudomonadati</taxon>
        <taxon>Pseudomonadota</taxon>
        <taxon>Gammaproteobacteria</taxon>
        <taxon>Alteromonadales</taxon>
        <taxon>Shewanellaceae</taxon>
        <taxon>Shewanella</taxon>
    </lineage>
</organism>
<reference evidence="8 9" key="1">
    <citation type="submission" date="2007-11" db="EMBL/GenBank/DDBJ databases">
        <title>Complete sequence of chromosome of Shewanella baltica OS195.</title>
        <authorList>
            <consortium name="US DOE Joint Genome Institute"/>
            <person name="Copeland A."/>
            <person name="Lucas S."/>
            <person name="Lapidus A."/>
            <person name="Barry K."/>
            <person name="Glavina del Rio T."/>
            <person name="Dalin E."/>
            <person name="Tice H."/>
            <person name="Pitluck S."/>
            <person name="Chain P."/>
            <person name="Malfatti S."/>
            <person name="Shin M."/>
            <person name="Vergez L."/>
            <person name="Schmutz J."/>
            <person name="Larimer F."/>
            <person name="Land M."/>
            <person name="Hauser L."/>
            <person name="Kyrpides N."/>
            <person name="Kim E."/>
            <person name="Brettar I."/>
            <person name="Rodrigues J."/>
            <person name="Konstantinidis K."/>
            <person name="Klappenbach J."/>
            <person name="Hofle M."/>
            <person name="Tiedje J."/>
            <person name="Richardson P."/>
        </authorList>
    </citation>
    <scope>NUCLEOTIDE SEQUENCE [LARGE SCALE GENOMIC DNA]</scope>
    <source>
        <strain evidence="8 9">OS195</strain>
    </source>
</reference>
<protein>
    <recommendedName>
        <fullName evidence="7">Translocation and assembly module TamB C-terminal domain-containing protein</fullName>
    </recommendedName>
</protein>
<evidence type="ECO:0000256" key="5">
    <source>
        <dbReference type="SAM" id="MobiDB-lite"/>
    </source>
</evidence>
<feature type="compositionally biased region" description="Low complexity" evidence="5">
    <location>
        <begin position="237"/>
        <end position="273"/>
    </location>
</feature>
<keyword evidence="4 6" id="KW-0472">Membrane</keyword>
<evidence type="ECO:0000256" key="3">
    <source>
        <dbReference type="ARBA" id="ARBA00022989"/>
    </source>
</evidence>
<dbReference type="HOGENOM" id="CLU_002338_0_1_6"/>
<accession>A9KZ18</accession>
<dbReference type="KEGG" id="sbn:Sbal195_1935"/>
<dbReference type="PANTHER" id="PTHR36985">
    <property type="entry name" value="TRANSLOCATION AND ASSEMBLY MODULE SUBUNIT TAMB"/>
    <property type="match status" value="1"/>
</dbReference>
<sequence length="1344" mass="145570">MSLPPEHNKPTEQDAVGSPITEVTEAIATSVTQSVSFIQKLWRQFKLWTRIIIYVPLGLLVLIALLLGTEFGSRITVGLADQFVPDLDLTYTSGSINKDLALSHASWSMAGIKVQLEDLHLLWQPACLLQKRLCVNGLSAAKVDVTIDTLALSADTNETPIVPLDEEPSELLLPFDIELDSAELKAVNIQVDEMQFTANRLNAEAKWFAEGLSVKQLSSEGLFVLIPTATDTAQTNQAATTTASNADIAASTTPDTATSAASTTANATPDPSANSQAKDKPAKDSSAEWALAHLPQVFMPFPVTVNALTLDNTTLQIGDRKDVFSHAELQGRFREYQLTLDHLAISHTDGSADITGSLTLDNDYPLDLEANLTLNQLAELPELTHQALDVKLSQSLGQLQVNAVAKGDADFTLDGQITLRDPNLPYKVKLEQTRLQWPLKSPEYSVSDVALESQGDLNRQEASLKGQLTTPFHKVLAIDTSLQHQDAKLTINNLDATGAIGQVKLTGELDYQKAIRWNANLWLNDVKLQEVQLPQTDTTQTATGLPDSLISGKLRTQGSFADPRWQVSLNDTELTGTLQGYPFDITGDISVNDSLYVSSKGLNAKVLGSTLALKGEANANWDLQGELQVPDFGLWLPKASGQLQAQINVTGDEKHPQVELTAQLAELFYQNIKLRESNLKAYYKPLDQHEFAISLKSKALQIADQNLDTVTLGAKGTIDAQKLTLNATGDLGLDTTVSSQYDVKKSRLRLDVERLNLNTPVGLWQLDNAINLAWDQNKNQGSITPFCLMNPNSRICLNSETTIGKKGSAQVSYSGNPGQLLVPILPTNMRWDGTASLLANFAWAAGRKPTADVNFDFAPGSIMLKRDKNREVTINYQHLSLLATLDAKRLATVLNFESEGVASWQSEINVNVTPDRALSGFANIKQINLQPLGEFFPQLNTVQGLLTSQLNFAGSLEAPEVSGSMALTEGSLALTANPTLIDKIDLSMSFAGQQAELKGRWMMGNGLGRVTGQLQWPQGQFSGELALEGDKLAVIQPPLAILDVSPDINLTFNSKQLTVKGKIAVPSGNIKIVPLAEGGIATSDDVVFDDSIAATQPKTSPYAIVADLNISVGNELRIDGMGLTGRLQGTLKLQQQAFRPPLLFGNIRVNQGSYRFMGQTLRIRTGEVQFVGPTSVPNLNIEAIREIKSEDLVAGVRVTGTPARPVVTLFSNPAKEQAEILSYIIKGSGFNSANNEQNNSLMMGAALGLSSQVGGGAINNIGNTATGLIEEFGFSNVQLDTNDEGRVAISGFIGENLMVKYGVGVFNPGYEMTVRYYLLSQLYLETVSGTLGQSLDIYYNFNIK</sequence>
<feature type="region of interest" description="Disordered" evidence="5">
    <location>
        <begin position="237"/>
        <end position="286"/>
    </location>
</feature>
<dbReference type="GO" id="GO:0009306">
    <property type="term" value="P:protein secretion"/>
    <property type="evidence" value="ECO:0007669"/>
    <property type="project" value="InterPro"/>
</dbReference>
<feature type="transmembrane region" description="Helical" evidence="6">
    <location>
        <begin position="47"/>
        <end position="67"/>
    </location>
</feature>
<dbReference type="InterPro" id="IPR007452">
    <property type="entry name" value="TamB_C"/>
</dbReference>
<evidence type="ECO:0000259" key="7">
    <source>
        <dbReference type="Pfam" id="PF04357"/>
    </source>
</evidence>
<gene>
    <name evidence="8" type="ordered locus">Sbal195_1935</name>
</gene>
<evidence type="ECO:0000313" key="9">
    <source>
        <dbReference type="Proteomes" id="UP000000770"/>
    </source>
</evidence>
<dbReference type="GO" id="GO:0097347">
    <property type="term" value="C:TAM protein secretion complex"/>
    <property type="evidence" value="ECO:0007669"/>
    <property type="project" value="TreeGrafter"/>
</dbReference>
<dbReference type="RefSeq" id="WP_006086421.1">
    <property type="nucleotide sequence ID" value="NC_009997.1"/>
</dbReference>
<evidence type="ECO:0000313" key="8">
    <source>
        <dbReference type="EMBL" id="ABX49106.1"/>
    </source>
</evidence>
<dbReference type="GeneID" id="11772135"/>
<dbReference type="Pfam" id="PF04357">
    <property type="entry name" value="TamB"/>
    <property type="match status" value="1"/>
</dbReference>
<feature type="compositionally biased region" description="Basic and acidic residues" evidence="5">
    <location>
        <begin position="277"/>
        <end position="286"/>
    </location>
</feature>
<dbReference type="GO" id="GO:0005886">
    <property type="term" value="C:plasma membrane"/>
    <property type="evidence" value="ECO:0007669"/>
    <property type="project" value="InterPro"/>
</dbReference>
<name>A9KZ18_SHEB9</name>
<evidence type="ECO:0000256" key="1">
    <source>
        <dbReference type="ARBA" id="ARBA00004167"/>
    </source>
</evidence>
<proteinExistence type="predicted"/>
<evidence type="ECO:0000256" key="4">
    <source>
        <dbReference type="ARBA" id="ARBA00023136"/>
    </source>
</evidence>
<keyword evidence="3 6" id="KW-1133">Transmembrane helix</keyword>
<keyword evidence="2 6" id="KW-0812">Transmembrane</keyword>
<dbReference type="Proteomes" id="UP000000770">
    <property type="component" value="Chromosome"/>
</dbReference>
<comment type="subcellular location">
    <subcellularLocation>
        <location evidence="1">Membrane</location>
        <topology evidence="1">Single-pass membrane protein</topology>
    </subcellularLocation>
</comment>
<dbReference type="PANTHER" id="PTHR36985:SF1">
    <property type="entry name" value="TRANSLOCATION AND ASSEMBLY MODULE SUBUNIT TAMB"/>
    <property type="match status" value="1"/>
</dbReference>
<feature type="domain" description="Translocation and assembly module TamB C-terminal" evidence="7">
    <location>
        <begin position="1004"/>
        <end position="1341"/>
    </location>
</feature>
<dbReference type="EMBL" id="CP000891">
    <property type="protein sequence ID" value="ABX49106.1"/>
    <property type="molecule type" value="Genomic_DNA"/>
</dbReference>
<evidence type="ECO:0000256" key="6">
    <source>
        <dbReference type="SAM" id="Phobius"/>
    </source>
</evidence>